<evidence type="ECO:0000313" key="2">
    <source>
        <dbReference type="Proteomes" id="UP000265618"/>
    </source>
</evidence>
<comment type="caution">
    <text evidence="1">The sequence shown here is derived from an EMBL/GenBank/DDBJ whole genome shotgun (WGS) entry which is preliminary data.</text>
</comment>
<gene>
    <name evidence="1" type="ORF">KIPB_010679</name>
</gene>
<organism evidence="1 2">
    <name type="scientific">Kipferlia bialata</name>
    <dbReference type="NCBI Taxonomy" id="797122"/>
    <lineage>
        <taxon>Eukaryota</taxon>
        <taxon>Metamonada</taxon>
        <taxon>Carpediemonas-like organisms</taxon>
        <taxon>Kipferlia</taxon>
    </lineage>
</organism>
<dbReference type="AlphaFoldDB" id="A0A9K3D5H5"/>
<proteinExistence type="predicted"/>
<protein>
    <recommendedName>
        <fullName evidence="3">FAD/NAD(P)-binding domain-containing protein</fullName>
    </recommendedName>
</protein>
<sequence length="162" mass="17548">MRYDLAPTLSRGTLVVNDHCQSVTSPSVFGAGDCCVIDSLPYAGTYSRALDTARVAGKNAVFPSVSERDGWGKMPSGPKALFGYQLKMWDTVMMCIGNVKPTDEDMVVSLPLEQGRVMCVFQNHKLIGALLVGKSSLEKQGMDLVQAVRNQMESEGVMGILQ</sequence>
<dbReference type="InterPro" id="IPR036188">
    <property type="entry name" value="FAD/NAD-bd_sf"/>
</dbReference>
<accession>A0A9K3D5H5</accession>
<dbReference type="Proteomes" id="UP000265618">
    <property type="component" value="Unassembled WGS sequence"/>
</dbReference>
<reference evidence="1 2" key="1">
    <citation type="journal article" date="2018" name="PLoS ONE">
        <title>The draft genome of Kipferlia bialata reveals reductive genome evolution in fornicate parasites.</title>
        <authorList>
            <person name="Tanifuji G."/>
            <person name="Takabayashi S."/>
            <person name="Kume K."/>
            <person name="Takagi M."/>
            <person name="Nakayama T."/>
            <person name="Kamikawa R."/>
            <person name="Inagaki Y."/>
            <person name="Hashimoto T."/>
        </authorList>
    </citation>
    <scope>NUCLEOTIDE SEQUENCE [LARGE SCALE GENOMIC DNA]</scope>
    <source>
        <strain evidence="1">NY0173</strain>
    </source>
</reference>
<keyword evidence="2" id="KW-1185">Reference proteome</keyword>
<evidence type="ECO:0008006" key="3">
    <source>
        <dbReference type="Google" id="ProtNLM"/>
    </source>
</evidence>
<name>A0A9K3D5H5_9EUKA</name>
<dbReference type="SUPFAM" id="SSF51905">
    <property type="entry name" value="FAD/NAD(P)-binding domain"/>
    <property type="match status" value="1"/>
</dbReference>
<dbReference type="Gene3D" id="3.50.50.100">
    <property type="match status" value="1"/>
</dbReference>
<evidence type="ECO:0000313" key="1">
    <source>
        <dbReference type="EMBL" id="GIQ88431.1"/>
    </source>
</evidence>
<dbReference type="EMBL" id="BDIP01004064">
    <property type="protein sequence ID" value="GIQ88431.1"/>
    <property type="molecule type" value="Genomic_DNA"/>
</dbReference>